<evidence type="ECO:0000313" key="14">
    <source>
        <dbReference type="Proteomes" id="UP001596039"/>
    </source>
</evidence>
<sequence length="420" mass="45157">MDLSVFEEWESEVRGYIRSFPVAFDTAHGSFLVAEDGAEYLDFFAGAGTLNYGHNNPQLKTALLDYLGRDGIVHGLDLATTAKREFIETFRDLVLEPRGLRYKLQFTGPTGANAAEAAIKLARQVTGRTNVIAFTHGYHGLSLGALAATAARKYRLAGAVPLAGVTFLPYEGYYGPDVDTIAMLEKQLDDPSSGLDLPAAVIVECIQGEGGVNAASPEWLRAVARLAADRNIPLIVDDIQAGCGRSGDFFSFEESGIRPDLVLLSKSLSGYGLPMAIVLIRPELDVWAPGGHTGTFRGNNLGFVGATAALRSYWSDAVFSAEVRRKGELLRERLAAIVARHPAELEVRGRGLFRGLASTVDPEFGARVSRWSFAHGLVVETAGAYDEVVKFLPALTIDDADLLRGVDLVEQAVEAALVSA</sequence>
<evidence type="ECO:0000256" key="10">
    <source>
        <dbReference type="ARBA" id="ARBA00049111"/>
    </source>
</evidence>
<dbReference type="NCBIfam" id="TIGR00709">
    <property type="entry name" value="dat"/>
    <property type="match status" value="1"/>
</dbReference>
<dbReference type="Pfam" id="PF00202">
    <property type="entry name" value="Aminotran_3"/>
    <property type="match status" value="1"/>
</dbReference>
<dbReference type="PIRSF" id="PIRSF000521">
    <property type="entry name" value="Transaminase_4ab_Lys_Orn"/>
    <property type="match status" value="1"/>
</dbReference>
<dbReference type="InterPro" id="IPR005814">
    <property type="entry name" value="Aminotrans_3"/>
</dbReference>
<dbReference type="Gene3D" id="3.40.640.10">
    <property type="entry name" value="Type I PLP-dependent aspartate aminotransferase-like (Major domain)"/>
    <property type="match status" value="1"/>
</dbReference>
<comment type="pathway">
    <text evidence="3 12">Amine and polyamine biosynthesis; ectoine biosynthesis; L-ectoine from L-aspartate 4-semialdehyde: step 1/3.</text>
</comment>
<dbReference type="GO" id="GO:0045303">
    <property type="term" value="F:diaminobutyrate-2-oxoglutarate transaminase activity"/>
    <property type="evidence" value="ECO:0007669"/>
    <property type="project" value="UniProtKB-EC"/>
</dbReference>
<evidence type="ECO:0000256" key="11">
    <source>
        <dbReference type="RuleBase" id="RU003560"/>
    </source>
</evidence>
<evidence type="ECO:0000256" key="5">
    <source>
        <dbReference type="ARBA" id="ARBA00013155"/>
    </source>
</evidence>
<comment type="cofactor">
    <cofactor evidence="1 12">
        <name>pyridoxal 5'-phosphate</name>
        <dbReference type="ChEBI" id="CHEBI:597326"/>
    </cofactor>
</comment>
<dbReference type="InterPro" id="IPR004637">
    <property type="entry name" value="Dat"/>
</dbReference>
<keyword evidence="14" id="KW-1185">Reference proteome</keyword>
<comment type="caution">
    <text evidence="13">The sequence shown here is derived from an EMBL/GenBank/DDBJ whole genome shotgun (WGS) entry which is preliminary data.</text>
</comment>
<dbReference type="PANTHER" id="PTHR43552">
    <property type="entry name" value="DIAMINOBUTYRATE--2-OXOGLUTARATE AMINOTRANSFERASE"/>
    <property type="match status" value="1"/>
</dbReference>
<dbReference type="EMBL" id="JBHSMG010000001">
    <property type="protein sequence ID" value="MFC5500802.1"/>
    <property type="molecule type" value="Genomic_DNA"/>
</dbReference>
<dbReference type="Gene3D" id="3.90.1150.10">
    <property type="entry name" value="Aspartate Aminotransferase, domain 1"/>
    <property type="match status" value="1"/>
</dbReference>
<evidence type="ECO:0000256" key="4">
    <source>
        <dbReference type="ARBA" id="ARBA00008954"/>
    </source>
</evidence>
<protein>
    <recommendedName>
        <fullName evidence="6 12">Diaminobutyrate--2-oxoglutarate transaminase</fullName>
        <ecNumber evidence="5 12">2.6.1.76</ecNumber>
    </recommendedName>
    <alternativeName>
        <fullName evidence="12">DABA aminotransferase</fullName>
    </alternativeName>
</protein>
<dbReference type="InterPro" id="IPR015421">
    <property type="entry name" value="PyrdxlP-dep_Trfase_major"/>
</dbReference>
<dbReference type="InterPro" id="IPR012773">
    <property type="entry name" value="Ectoine_EctB"/>
</dbReference>
<dbReference type="CDD" id="cd00610">
    <property type="entry name" value="OAT_like"/>
    <property type="match status" value="1"/>
</dbReference>
<dbReference type="InterPro" id="IPR049704">
    <property type="entry name" value="Aminotrans_3_PPA_site"/>
</dbReference>
<name>A0ABW0NL94_9MICO</name>
<dbReference type="PANTHER" id="PTHR43552:SF2">
    <property type="entry name" value="DIAMINOBUTYRATE--2-OXOGLUTARATE TRANSAMINASE"/>
    <property type="match status" value="1"/>
</dbReference>
<dbReference type="RefSeq" id="WP_386738415.1">
    <property type="nucleotide sequence ID" value="NZ_JBHSMG010000001.1"/>
</dbReference>
<evidence type="ECO:0000256" key="3">
    <source>
        <dbReference type="ARBA" id="ARBA00004946"/>
    </source>
</evidence>
<dbReference type="EC" id="2.6.1.76" evidence="5 12"/>
<evidence type="ECO:0000256" key="9">
    <source>
        <dbReference type="ARBA" id="ARBA00022898"/>
    </source>
</evidence>
<evidence type="ECO:0000313" key="13">
    <source>
        <dbReference type="EMBL" id="MFC5500802.1"/>
    </source>
</evidence>
<organism evidence="13 14">
    <name type="scientific">Lysinimonas soli</name>
    <dbReference type="NCBI Taxonomy" id="1074233"/>
    <lineage>
        <taxon>Bacteria</taxon>
        <taxon>Bacillati</taxon>
        <taxon>Actinomycetota</taxon>
        <taxon>Actinomycetes</taxon>
        <taxon>Micrococcales</taxon>
        <taxon>Microbacteriaceae</taxon>
        <taxon>Lysinimonas</taxon>
    </lineage>
</organism>
<dbReference type="InterPro" id="IPR015424">
    <property type="entry name" value="PyrdxlP-dep_Trfase"/>
</dbReference>
<dbReference type="NCBIfam" id="TIGR02407">
    <property type="entry name" value="ectoine_ectB"/>
    <property type="match status" value="1"/>
</dbReference>
<evidence type="ECO:0000256" key="1">
    <source>
        <dbReference type="ARBA" id="ARBA00001933"/>
    </source>
</evidence>
<comment type="similarity">
    <text evidence="4 11">Belongs to the class-III pyridoxal-phosphate-dependent aminotransferase family.</text>
</comment>
<dbReference type="InterPro" id="IPR015422">
    <property type="entry name" value="PyrdxlP-dep_Trfase_small"/>
</dbReference>
<dbReference type="Proteomes" id="UP001596039">
    <property type="component" value="Unassembled WGS sequence"/>
</dbReference>
<reference evidence="14" key="1">
    <citation type="journal article" date="2019" name="Int. J. Syst. Evol. Microbiol.">
        <title>The Global Catalogue of Microorganisms (GCM) 10K type strain sequencing project: providing services to taxonomists for standard genome sequencing and annotation.</title>
        <authorList>
            <consortium name="The Broad Institute Genomics Platform"/>
            <consortium name="The Broad Institute Genome Sequencing Center for Infectious Disease"/>
            <person name="Wu L."/>
            <person name="Ma J."/>
        </authorList>
    </citation>
    <scope>NUCLEOTIDE SEQUENCE [LARGE SCALE GENOMIC DNA]</scope>
    <source>
        <strain evidence="14">CGMCC 4.6997</strain>
    </source>
</reference>
<accession>A0ABW0NL94</accession>
<evidence type="ECO:0000256" key="2">
    <source>
        <dbReference type="ARBA" id="ARBA00002189"/>
    </source>
</evidence>
<evidence type="ECO:0000256" key="8">
    <source>
        <dbReference type="ARBA" id="ARBA00022679"/>
    </source>
</evidence>
<gene>
    <name evidence="13" type="primary">ectB</name>
    <name evidence="13" type="ORF">ACFPJ4_00960</name>
</gene>
<keyword evidence="9 11" id="KW-0663">Pyridoxal phosphate</keyword>
<dbReference type="PROSITE" id="PS00600">
    <property type="entry name" value="AA_TRANSFER_CLASS_3"/>
    <property type="match status" value="1"/>
</dbReference>
<comment type="catalytic activity">
    <reaction evidence="10 12">
        <text>L-2,4-diaminobutanoate + 2-oxoglutarate = L-aspartate 4-semialdehyde + L-glutamate</text>
        <dbReference type="Rhea" id="RHEA:11160"/>
        <dbReference type="ChEBI" id="CHEBI:16810"/>
        <dbReference type="ChEBI" id="CHEBI:29985"/>
        <dbReference type="ChEBI" id="CHEBI:58761"/>
        <dbReference type="ChEBI" id="CHEBI:537519"/>
        <dbReference type="EC" id="2.6.1.76"/>
    </reaction>
</comment>
<proteinExistence type="inferred from homology"/>
<evidence type="ECO:0000256" key="6">
    <source>
        <dbReference type="ARBA" id="ARBA00014798"/>
    </source>
</evidence>
<comment type="function">
    <text evidence="2 12">Catalyzes reversively the conversion of L-aspartate beta-semialdehyde (ASA) to L-2,4-diaminobutyrate (DABA) by transamination with L-glutamate.</text>
</comment>
<keyword evidence="7 12" id="KW-0032">Aminotransferase</keyword>
<evidence type="ECO:0000256" key="7">
    <source>
        <dbReference type="ARBA" id="ARBA00022576"/>
    </source>
</evidence>
<dbReference type="SUPFAM" id="SSF53383">
    <property type="entry name" value="PLP-dependent transferases"/>
    <property type="match status" value="1"/>
</dbReference>
<keyword evidence="8 12" id="KW-0808">Transferase</keyword>
<evidence type="ECO:0000256" key="12">
    <source>
        <dbReference type="RuleBase" id="RU365034"/>
    </source>
</evidence>
<dbReference type="NCBIfam" id="NF006733">
    <property type="entry name" value="PRK09264.1"/>
    <property type="match status" value="1"/>
</dbReference>